<dbReference type="SUPFAM" id="SSF51556">
    <property type="entry name" value="Metallo-dependent hydrolases"/>
    <property type="match status" value="1"/>
</dbReference>
<dbReference type="Pfam" id="PF01026">
    <property type="entry name" value="TatD_DNase"/>
    <property type="match status" value="1"/>
</dbReference>
<evidence type="ECO:0000256" key="1">
    <source>
        <dbReference type="ARBA" id="ARBA00001968"/>
    </source>
</evidence>
<dbReference type="PROSITE" id="PS01137">
    <property type="entry name" value="TATD_1"/>
    <property type="match status" value="1"/>
</dbReference>
<dbReference type="InterPro" id="IPR032466">
    <property type="entry name" value="Metal_Hydrolase"/>
</dbReference>
<keyword evidence="6" id="KW-0269">Exonuclease</keyword>
<feature type="binding site" evidence="5">
    <location>
        <position position="156"/>
    </location>
    <ligand>
        <name>a divalent metal cation</name>
        <dbReference type="ChEBI" id="CHEBI:60240"/>
        <label>2</label>
    </ligand>
</feature>
<accession>A0A4D6YCX7</accession>
<dbReference type="PANTHER" id="PTHR46124">
    <property type="entry name" value="D-AMINOACYL-TRNA DEACYLASE"/>
    <property type="match status" value="1"/>
</dbReference>
<feature type="binding site" evidence="5">
    <location>
        <position position="206"/>
    </location>
    <ligand>
        <name>a divalent metal cation</name>
        <dbReference type="ChEBI" id="CHEBI:60240"/>
        <label>1</label>
    </ligand>
</feature>
<dbReference type="CDD" id="cd01310">
    <property type="entry name" value="TatD_DNAse"/>
    <property type="match status" value="1"/>
</dbReference>
<dbReference type="GO" id="GO:0004536">
    <property type="term" value="F:DNA nuclease activity"/>
    <property type="evidence" value="ECO:0007669"/>
    <property type="project" value="InterPro"/>
</dbReference>
<dbReference type="EMBL" id="CP034861">
    <property type="protein sequence ID" value="QCI24421.1"/>
    <property type="molecule type" value="Genomic_DNA"/>
</dbReference>
<keyword evidence="3 5" id="KW-0479">Metal-binding</keyword>
<comment type="cofactor">
    <cofactor evidence="1">
        <name>a divalent metal cation</name>
        <dbReference type="ChEBI" id="CHEBI:60240"/>
    </cofactor>
</comment>
<evidence type="ECO:0000256" key="3">
    <source>
        <dbReference type="ARBA" id="ARBA00022723"/>
    </source>
</evidence>
<evidence type="ECO:0000256" key="2">
    <source>
        <dbReference type="ARBA" id="ARBA00009275"/>
    </source>
</evidence>
<feature type="binding site" evidence="5">
    <location>
        <position position="9"/>
    </location>
    <ligand>
        <name>a divalent metal cation</name>
        <dbReference type="ChEBI" id="CHEBI:60240"/>
        <label>1</label>
    </ligand>
</feature>
<dbReference type="NCBIfam" id="TIGR00010">
    <property type="entry name" value="YchF/TatD family DNA exonuclease"/>
    <property type="match status" value="1"/>
</dbReference>
<dbReference type="PANTHER" id="PTHR46124:SF2">
    <property type="entry name" value="D-AMINOACYL-TRNA DEACYLASE"/>
    <property type="match status" value="1"/>
</dbReference>
<evidence type="ECO:0000313" key="7">
    <source>
        <dbReference type="Proteomes" id="UP000298673"/>
    </source>
</evidence>
<dbReference type="GO" id="GO:0004527">
    <property type="term" value="F:exonuclease activity"/>
    <property type="evidence" value="ECO:0007669"/>
    <property type="project" value="UniProtKB-KW"/>
</dbReference>
<gene>
    <name evidence="6" type="ORF">D9V75_01710</name>
</gene>
<reference evidence="6 7" key="1">
    <citation type="submission" date="2018-12" db="EMBL/GenBank/DDBJ databases">
        <authorList>
            <person name="Chong R.A."/>
        </authorList>
    </citation>
    <scope>NUCLEOTIDE SEQUENCE [LARGE SCALE GENOMIC DNA]</scope>
    <source>
        <strain evidence="6 7">Mst</strain>
    </source>
</reference>
<proteinExistence type="inferred from homology"/>
<dbReference type="Proteomes" id="UP000298673">
    <property type="component" value="Chromosome"/>
</dbReference>
<dbReference type="GO" id="GO:0005829">
    <property type="term" value="C:cytosol"/>
    <property type="evidence" value="ECO:0007669"/>
    <property type="project" value="TreeGrafter"/>
</dbReference>
<dbReference type="OrthoDB" id="9810005at2"/>
<dbReference type="InterPro" id="IPR018228">
    <property type="entry name" value="DNase_TatD-rel_CS"/>
</dbReference>
<dbReference type="PROSITE" id="PS01091">
    <property type="entry name" value="TATD_3"/>
    <property type="match status" value="1"/>
</dbReference>
<name>A0A4D6YCX7_9GAMM</name>
<keyword evidence="4" id="KW-0378">Hydrolase</keyword>
<feature type="binding site" evidence="5">
    <location>
        <position position="95"/>
    </location>
    <ligand>
        <name>a divalent metal cation</name>
        <dbReference type="ChEBI" id="CHEBI:60240"/>
        <label>1</label>
    </ligand>
</feature>
<comment type="similarity">
    <text evidence="2">Belongs to the metallo-dependent hydrolases superfamily. TatD-type hydrolase family.</text>
</comment>
<reference evidence="6 7" key="2">
    <citation type="submission" date="2019-05" db="EMBL/GenBank/DDBJ databases">
        <title>Genome evolution of the obligate endosymbiont Buchnera aphidicola.</title>
        <authorList>
            <person name="Moran N.A."/>
        </authorList>
    </citation>
    <scope>NUCLEOTIDE SEQUENCE [LARGE SCALE GENOMIC DNA]</scope>
    <source>
        <strain evidence="6 7">Mst</strain>
    </source>
</reference>
<dbReference type="PIRSF" id="PIRSF005902">
    <property type="entry name" value="DNase_TatD"/>
    <property type="match status" value="1"/>
</dbReference>
<sequence>MFFIDSHCHIDQLNYSKLHKNVQDVLKKSDENHVKKMLSVTTSIKNFYSSIKLLKSYKSILFSCGIHPLNCHKEINDLNILEKLSHKKNVIALGETGLDYYYSTETKKLQKKFFREHIKIAIKLKKPIIIHTRNSINDIIKILKEENSKYCTGVVHSFTEDHDAAFQLLNMGFYISFSGVITFKNSTLLREVVKKIPLEYLLIETDSPYLSPVPYRGKENQPAYLLNIANKIAELKKIDLKTLSYITTKNFYKLFNTY</sequence>
<dbReference type="FunFam" id="3.20.20.140:FF:000005">
    <property type="entry name" value="TatD family hydrolase"/>
    <property type="match status" value="1"/>
</dbReference>
<dbReference type="InterPro" id="IPR001130">
    <property type="entry name" value="TatD-like"/>
</dbReference>
<organism evidence="6 7">
    <name type="scientific">Buchnera aphidicola</name>
    <name type="common">Muscaphis stroyani</name>
    <dbReference type="NCBI Taxonomy" id="1241869"/>
    <lineage>
        <taxon>Bacteria</taxon>
        <taxon>Pseudomonadati</taxon>
        <taxon>Pseudomonadota</taxon>
        <taxon>Gammaproteobacteria</taxon>
        <taxon>Enterobacterales</taxon>
        <taxon>Erwiniaceae</taxon>
        <taxon>Buchnera</taxon>
    </lineage>
</organism>
<feature type="binding site" evidence="5">
    <location>
        <position position="7"/>
    </location>
    <ligand>
        <name>a divalent metal cation</name>
        <dbReference type="ChEBI" id="CHEBI:60240"/>
        <label>1</label>
    </ligand>
</feature>
<dbReference type="Gene3D" id="3.20.20.140">
    <property type="entry name" value="Metal-dependent hydrolases"/>
    <property type="match status" value="1"/>
</dbReference>
<evidence type="ECO:0000313" key="6">
    <source>
        <dbReference type="EMBL" id="QCI24421.1"/>
    </source>
</evidence>
<dbReference type="InterPro" id="IPR015991">
    <property type="entry name" value="TatD/YcfH-like"/>
</dbReference>
<feature type="binding site" evidence="5">
    <location>
        <position position="131"/>
    </location>
    <ligand>
        <name>a divalent metal cation</name>
        <dbReference type="ChEBI" id="CHEBI:60240"/>
        <label>2</label>
    </ligand>
</feature>
<protein>
    <submittedName>
        <fullName evidence="6">YchF/TatD family DNA exonuclease</fullName>
    </submittedName>
</protein>
<evidence type="ECO:0000256" key="4">
    <source>
        <dbReference type="ARBA" id="ARBA00022801"/>
    </source>
</evidence>
<keyword evidence="6" id="KW-0540">Nuclease</keyword>
<dbReference type="RefSeq" id="WP_158343646.1">
    <property type="nucleotide sequence ID" value="NZ_CP034861.1"/>
</dbReference>
<dbReference type="GO" id="GO:0046872">
    <property type="term" value="F:metal ion binding"/>
    <property type="evidence" value="ECO:0007669"/>
    <property type="project" value="UniProtKB-KW"/>
</dbReference>
<evidence type="ECO:0000256" key="5">
    <source>
        <dbReference type="PIRSR" id="PIRSR005902-1"/>
    </source>
</evidence>
<dbReference type="AlphaFoldDB" id="A0A4D6YCX7"/>